<accession>A0A0B6XWL9</accession>
<proteinExistence type="predicted"/>
<dbReference type="Pfam" id="PF00400">
    <property type="entry name" value="WD40"/>
    <property type="match status" value="1"/>
</dbReference>
<gene>
    <name evidence="1" type="primary">ORF1979</name>
</gene>
<evidence type="ECO:0008006" key="2">
    <source>
        <dbReference type="Google" id="ProtNLM"/>
    </source>
</evidence>
<sequence length="85" mass="9176">EDAVVTPESNTNLGNCKTRCITSVKVSPDRDLLVTGDSKGVICVYDRNTLENIKSINRHTRGITALAIFTHIYSEQKVGLLASGG</sequence>
<evidence type="ECO:0000313" key="1">
    <source>
        <dbReference type="EMBL" id="CEK47695.1"/>
    </source>
</evidence>
<name>A0A0B6XWL9_9EUPU</name>
<dbReference type="InterPro" id="IPR001680">
    <property type="entry name" value="WD40_rpt"/>
</dbReference>
<dbReference type="InterPro" id="IPR015943">
    <property type="entry name" value="WD40/YVTN_repeat-like_dom_sf"/>
</dbReference>
<dbReference type="Gene3D" id="2.130.10.10">
    <property type="entry name" value="YVTN repeat-like/Quinoprotein amine dehydrogenase"/>
    <property type="match status" value="1"/>
</dbReference>
<dbReference type="SUPFAM" id="SSF50978">
    <property type="entry name" value="WD40 repeat-like"/>
    <property type="match status" value="1"/>
</dbReference>
<protein>
    <recommendedName>
        <fullName evidence="2">Anaphase-promoting complex subunit 4 WD40 domain-containing protein</fullName>
    </recommendedName>
</protein>
<dbReference type="AlphaFoldDB" id="A0A0B6XWL9"/>
<feature type="non-terminal residue" evidence="1">
    <location>
        <position position="85"/>
    </location>
</feature>
<feature type="non-terminal residue" evidence="1">
    <location>
        <position position="1"/>
    </location>
</feature>
<dbReference type="EMBL" id="HACG01000830">
    <property type="protein sequence ID" value="CEK47695.1"/>
    <property type="molecule type" value="Transcribed_RNA"/>
</dbReference>
<dbReference type="InterPro" id="IPR036322">
    <property type="entry name" value="WD40_repeat_dom_sf"/>
</dbReference>
<reference evidence="1" key="1">
    <citation type="submission" date="2014-12" db="EMBL/GenBank/DDBJ databases">
        <title>Insight into the proteome of Arion vulgaris.</title>
        <authorList>
            <person name="Aradska J."/>
            <person name="Bulat T."/>
            <person name="Smidak R."/>
            <person name="Sarate P."/>
            <person name="Gangsoo J."/>
            <person name="Sialana F."/>
            <person name="Bilban M."/>
            <person name="Lubec G."/>
        </authorList>
    </citation>
    <scope>NUCLEOTIDE SEQUENCE</scope>
    <source>
        <tissue evidence="1">Skin</tissue>
    </source>
</reference>
<organism evidence="1">
    <name type="scientific">Arion vulgaris</name>
    <dbReference type="NCBI Taxonomy" id="1028688"/>
    <lineage>
        <taxon>Eukaryota</taxon>
        <taxon>Metazoa</taxon>
        <taxon>Spiralia</taxon>
        <taxon>Lophotrochozoa</taxon>
        <taxon>Mollusca</taxon>
        <taxon>Gastropoda</taxon>
        <taxon>Heterobranchia</taxon>
        <taxon>Euthyneura</taxon>
        <taxon>Panpulmonata</taxon>
        <taxon>Eupulmonata</taxon>
        <taxon>Stylommatophora</taxon>
        <taxon>Helicina</taxon>
        <taxon>Arionoidea</taxon>
        <taxon>Arionidae</taxon>
        <taxon>Arion</taxon>
    </lineage>
</organism>